<keyword evidence="6 11" id="KW-1133">Transmembrane helix</keyword>
<comment type="function">
    <text evidence="9">The M ring may be actively involved in energy transduction.</text>
</comment>
<comment type="similarity">
    <text evidence="3 9">Belongs to the FliF family.</text>
</comment>
<dbReference type="PATRIC" id="fig|1391654.3.peg.1360"/>
<feature type="compositionally biased region" description="Gly residues" evidence="10">
    <location>
        <begin position="336"/>
        <end position="345"/>
    </location>
</feature>
<evidence type="ECO:0000256" key="2">
    <source>
        <dbReference type="ARBA" id="ARBA00004651"/>
    </source>
</evidence>
<keyword evidence="15" id="KW-1185">Reference proteome</keyword>
<dbReference type="KEGG" id="llu:AKJ09_01343"/>
<proteinExistence type="inferred from homology"/>
<dbReference type="Pfam" id="PF08345">
    <property type="entry name" value="YscJ_FliF_C"/>
    <property type="match status" value="1"/>
</dbReference>
<evidence type="ECO:0000256" key="8">
    <source>
        <dbReference type="ARBA" id="ARBA00023143"/>
    </source>
</evidence>
<keyword evidence="5 11" id="KW-0812">Transmembrane</keyword>
<organism evidence="14 15">
    <name type="scientific">Labilithrix luteola</name>
    <dbReference type="NCBI Taxonomy" id="1391654"/>
    <lineage>
        <taxon>Bacteria</taxon>
        <taxon>Pseudomonadati</taxon>
        <taxon>Myxococcota</taxon>
        <taxon>Polyangia</taxon>
        <taxon>Polyangiales</taxon>
        <taxon>Labilitrichaceae</taxon>
        <taxon>Labilithrix</taxon>
    </lineage>
</organism>
<dbReference type="RefSeq" id="WP_146646239.1">
    <property type="nucleotide sequence ID" value="NZ_CP012333.1"/>
</dbReference>
<feature type="compositionally biased region" description="Polar residues" evidence="10">
    <location>
        <begin position="304"/>
        <end position="333"/>
    </location>
</feature>
<dbReference type="PRINTS" id="PR01009">
    <property type="entry name" value="FLGMRINGFLIF"/>
</dbReference>
<evidence type="ECO:0000256" key="9">
    <source>
        <dbReference type="PIRNR" id="PIRNR004862"/>
    </source>
</evidence>
<keyword evidence="7 11" id="KW-0472">Membrane</keyword>
<evidence type="ECO:0000259" key="12">
    <source>
        <dbReference type="Pfam" id="PF01514"/>
    </source>
</evidence>
<keyword evidence="4" id="KW-1003">Cell membrane</keyword>
<dbReference type="InterPro" id="IPR013556">
    <property type="entry name" value="Flag_M-ring_C"/>
</dbReference>
<evidence type="ECO:0000256" key="7">
    <source>
        <dbReference type="ARBA" id="ARBA00023136"/>
    </source>
</evidence>
<evidence type="ECO:0000256" key="10">
    <source>
        <dbReference type="SAM" id="MobiDB-lite"/>
    </source>
</evidence>
<evidence type="ECO:0000256" key="5">
    <source>
        <dbReference type="ARBA" id="ARBA00022692"/>
    </source>
</evidence>
<dbReference type="Proteomes" id="UP000064967">
    <property type="component" value="Chromosome"/>
</dbReference>
<feature type="region of interest" description="Disordered" evidence="10">
    <location>
        <begin position="231"/>
        <end position="257"/>
    </location>
</feature>
<evidence type="ECO:0000313" key="14">
    <source>
        <dbReference type="EMBL" id="AKU94679.1"/>
    </source>
</evidence>
<evidence type="ECO:0000256" key="4">
    <source>
        <dbReference type="ARBA" id="ARBA00022475"/>
    </source>
</evidence>
<comment type="subcellular location">
    <subcellularLocation>
        <location evidence="1 9">Bacterial flagellum basal body</location>
    </subcellularLocation>
    <subcellularLocation>
        <location evidence="2">Cell membrane</location>
        <topology evidence="2">Multi-pass membrane protein</topology>
    </subcellularLocation>
</comment>
<feature type="transmembrane region" description="Helical" evidence="11">
    <location>
        <begin position="448"/>
        <end position="469"/>
    </location>
</feature>
<dbReference type="GO" id="GO:0003774">
    <property type="term" value="F:cytoskeletal motor activity"/>
    <property type="evidence" value="ECO:0007669"/>
    <property type="project" value="InterPro"/>
</dbReference>
<evidence type="ECO:0000256" key="3">
    <source>
        <dbReference type="ARBA" id="ARBA00007971"/>
    </source>
</evidence>
<feature type="transmembrane region" description="Helical" evidence="11">
    <location>
        <begin position="38"/>
        <end position="56"/>
    </location>
</feature>
<keyword evidence="8 9" id="KW-0975">Bacterial flagellum</keyword>
<sequence length="554" mass="59768">MSSGASTSDPKSRLLALAKSTFERAREKMAAMSKPAKILFVSTALAAVVLVSWFGYRSTETTWATLFSNLDRDDASAVVSKLKEMKVPYRIEGEGSIEVPQSHVRELRLELAGAGLPRGGGVGFESFDKLRLGATEFEQRVLFRRSLEGELSRTIDTIGSVQSSRVHLVLPERSVFVGRQEPASASVVLKLRPGRALGASEVAGIVHLVSSSVAGLTPERVAVVSTDGTMLHKPRRAGENGDMGADSEEQASSARSLEATLEDRARSMLEKVVGPGHVDVRVTAELDRSRVERVEDRYDPKQTVLRSEQSSVERSQPDTTATGVPGSESNVPNGTGRIGADGGVDGITRESHTRNFEVDHITEKRLIQGGNIHRLSVAVVVDGLKTGPRPKEEVDRLTSLVRSAVGADDKRGDLVTVESVPFLDIETPAPPAPHPFTLPPVPEHLRKYVPFAIGGGIALVLLPIAILVARRRKAAKNAMVLASPQATGIMVTDAELAEARHDLPIITKLKPEELRSAAHERAMEDPATAALVLRFWLGENEHPTENARAPMLTD</sequence>
<dbReference type="PIRSF" id="PIRSF004862">
    <property type="entry name" value="FliF"/>
    <property type="match status" value="1"/>
</dbReference>
<dbReference type="GO" id="GO:0071973">
    <property type="term" value="P:bacterial-type flagellum-dependent cell motility"/>
    <property type="evidence" value="ECO:0007669"/>
    <property type="project" value="InterPro"/>
</dbReference>
<dbReference type="PANTHER" id="PTHR30046">
    <property type="entry name" value="FLAGELLAR M-RING PROTEIN"/>
    <property type="match status" value="1"/>
</dbReference>
<dbReference type="GO" id="GO:0009431">
    <property type="term" value="C:bacterial-type flagellum basal body, MS ring"/>
    <property type="evidence" value="ECO:0007669"/>
    <property type="project" value="InterPro"/>
</dbReference>
<dbReference type="InterPro" id="IPR045851">
    <property type="entry name" value="AMP-bd_C_sf"/>
</dbReference>
<evidence type="ECO:0000256" key="6">
    <source>
        <dbReference type="ARBA" id="ARBA00022989"/>
    </source>
</evidence>
<dbReference type="InterPro" id="IPR000067">
    <property type="entry name" value="FlgMring_FliF"/>
</dbReference>
<feature type="domain" description="Flagellar M-ring C-terminal" evidence="13">
    <location>
        <begin position="269"/>
        <end position="422"/>
    </location>
</feature>
<dbReference type="PANTHER" id="PTHR30046:SF0">
    <property type="entry name" value="FLAGELLAR M-RING PROTEIN"/>
    <property type="match status" value="1"/>
</dbReference>
<dbReference type="Pfam" id="PF01514">
    <property type="entry name" value="YscJ_FliF"/>
    <property type="match status" value="1"/>
</dbReference>
<evidence type="ECO:0000313" key="15">
    <source>
        <dbReference type="Proteomes" id="UP000064967"/>
    </source>
</evidence>
<evidence type="ECO:0000256" key="11">
    <source>
        <dbReference type="SAM" id="Phobius"/>
    </source>
</evidence>
<protein>
    <recommendedName>
        <fullName evidence="9">Flagellar M-ring protein</fullName>
    </recommendedName>
</protein>
<dbReference type="InterPro" id="IPR043427">
    <property type="entry name" value="YscJ/FliF"/>
</dbReference>
<dbReference type="NCBIfam" id="TIGR00206">
    <property type="entry name" value="fliF"/>
    <property type="match status" value="1"/>
</dbReference>
<keyword evidence="14" id="KW-0282">Flagellum</keyword>
<dbReference type="InterPro" id="IPR006182">
    <property type="entry name" value="FliF_N_dom"/>
</dbReference>
<feature type="region of interest" description="Disordered" evidence="10">
    <location>
        <begin position="293"/>
        <end position="345"/>
    </location>
</feature>
<evidence type="ECO:0000256" key="1">
    <source>
        <dbReference type="ARBA" id="ARBA00004117"/>
    </source>
</evidence>
<keyword evidence="14" id="KW-0966">Cell projection</keyword>
<keyword evidence="14" id="KW-0969">Cilium</keyword>
<accession>A0A0K1PNJ6</accession>
<dbReference type="STRING" id="1391654.AKJ09_01343"/>
<feature type="domain" description="Flagellar M-ring N-terminal" evidence="12">
    <location>
        <begin position="59"/>
        <end position="232"/>
    </location>
</feature>
<gene>
    <name evidence="14" type="ORF">AKJ09_01343</name>
</gene>
<dbReference type="AlphaFoldDB" id="A0A0K1PNJ6"/>
<reference evidence="14 15" key="1">
    <citation type="submission" date="2015-08" db="EMBL/GenBank/DDBJ databases">
        <authorList>
            <person name="Babu N.S."/>
            <person name="Beckwith C.J."/>
            <person name="Beseler K.G."/>
            <person name="Brison A."/>
            <person name="Carone J.V."/>
            <person name="Caskin T.P."/>
            <person name="Diamond M."/>
            <person name="Durham M.E."/>
            <person name="Foxe J.M."/>
            <person name="Go M."/>
            <person name="Henderson B.A."/>
            <person name="Jones I.B."/>
            <person name="McGettigan J.A."/>
            <person name="Micheletti S.J."/>
            <person name="Nasrallah M.E."/>
            <person name="Ortiz D."/>
            <person name="Piller C.R."/>
            <person name="Privatt S.R."/>
            <person name="Schneider S.L."/>
            <person name="Sharp S."/>
            <person name="Smith T.C."/>
            <person name="Stanton J.D."/>
            <person name="Ullery H.E."/>
            <person name="Wilson R.J."/>
            <person name="Serrano M.G."/>
            <person name="Buck G."/>
            <person name="Lee V."/>
            <person name="Wang Y."/>
            <person name="Carvalho R."/>
            <person name="Voegtly L."/>
            <person name="Shi R."/>
            <person name="Duckworth R."/>
            <person name="Johnson A."/>
            <person name="Loviza R."/>
            <person name="Walstead R."/>
            <person name="Shah Z."/>
            <person name="Kiflezghi M."/>
            <person name="Wade K."/>
            <person name="Ball S.L."/>
            <person name="Bradley K.W."/>
            <person name="Asai D.J."/>
            <person name="Bowman C.A."/>
            <person name="Russell D.A."/>
            <person name="Pope W.H."/>
            <person name="Jacobs-Sera D."/>
            <person name="Hendrix R.W."/>
            <person name="Hatfull G.F."/>
        </authorList>
    </citation>
    <scope>NUCLEOTIDE SEQUENCE [LARGE SCALE GENOMIC DNA]</scope>
    <source>
        <strain evidence="14 15">DSM 27648</strain>
    </source>
</reference>
<dbReference type="EMBL" id="CP012333">
    <property type="protein sequence ID" value="AKU94679.1"/>
    <property type="molecule type" value="Genomic_DNA"/>
</dbReference>
<dbReference type="GO" id="GO:0005886">
    <property type="term" value="C:plasma membrane"/>
    <property type="evidence" value="ECO:0007669"/>
    <property type="project" value="UniProtKB-SubCell"/>
</dbReference>
<dbReference type="OrthoDB" id="9807026at2"/>
<dbReference type="Gene3D" id="3.30.300.30">
    <property type="match status" value="1"/>
</dbReference>
<name>A0A0K1PNJ6_9BACT</name>
<evidence type="ECO:0000259" key="13">
    <source>
        <dbReference type="Pfam" id="PF08345"/>
    </source>
</evidence>